<evidence type="ECO:0000256" key="1">
    <source>
        <dbReference type="ARBA" id="ARBA00022741"/>
    </source>
</evidence>
<evidence type="ECO:0000259" key="7">
    <source>
        <dbReference type="PROSITE" id="PS51194"/>
    </source>
</evidence>
<dbReference type="CDD" id="cd18008">
    <property type="entry name" value="DEXDc_SHPRH-like"/>
    <property type="match status" value="1"/>
</dbReference>
<dbReference type="PROSITE" id="PS51194">
    <property type="entry name" value="HELICASE_CTER"/>
    <property type="match status" value="1"/>
</dbReference>
<dbReference type="CDD" id="cd18793">
    <property type="entry name" value="SF2_C_SNF"/>
    <property type="match status" value="1"/>
</dbReference>
<evidence type="ECO:0000313" key="8">
    <source>
        <dbReference type="EMBL" id="KAJ5315666.1"/>
    </source>
</evidence>
<keyword evidence="4" id="KW-0067">ATP-binding</keyword>
<feature type="domain" description="Helicase C-terminal" evidence="7">
    <location>
        <begin position="1008"/>
        <end position="1164"/>
    </location>
</feature>
<dbReference type="Pfam" id="PF00271">
    <property type="entry name" value="Helicase_C"/>
    <property type="match status" value="1"/>
</dbReference>
<proteinExistence type="predicted"/>
<feature type="domain" description="Helicase ATP-binding" evidence="6">
    <location>
        <begin position="442"/>
        <end position="636"/>
    </location>
</feature>
<dbReference type="InterPro" id="IPR038718">
    <property type="entry name" value="SNF2-like_sf"/>
</dbReference>
<keyword evidence="1" id="KW-0547">Nucleotide-binding</keyword>
<dbReference type="AlphaFoldDB" id="A0A9W9U432"/>
<dbReference type="SMART" id="SM00490">
    <property type="entry name" value="HELICc"/>
    <property type="match status" value="1"/>
</dbReference>
<dbReference type="InterPro" id="IPR014001">
    <property type="entry name" value="Helicase_ATP-bd"/>
</dbReference>
<gene>
    <name evidence="8" type="ORF">N7476_005973</name>
</gene>
<feature type="compositionally biased region" description="Acidic residues" evidence="5">
    <location>
        <begin position="973"/>
        <end position="985"/>
    </location>
</feature>
<dbReference type="Gene3D" id="3.40.50.300">
    <property type="entry name" value="P-loop containing nucleotide triphosphate hydrolases"/>
    <property type="match status" value="1"/>
</dbReference>
<feature type="compositionally biased region" description="Polar residues" evidence="5">
    <location>
        <begin position="227"/>
        <end position="237"/>
    </location>
</feature>
<dbReference type="PROSITE" id="PS51192">
    <property type="entry name" value="HELICASE_ATP_BIND_1"/>
    <property type="match status" value="1"/>
</dbReference>
<organism evidence="8 9">
    <name type="scientific">Penicillium atrosanguineum</name>
    <dbReference type="NCBI Taxonomy" id="1132637"/>
    <lineage>
        <taxon>Eukaryota</taxon>
        <taxon>Fungi</taxon>
        <taxon>Dikarya</taxon>
        <taxon>Ascomycota</taxon>
        <taxon>Pezizomycotina</taxon>
        <taxon>Eurotiomycetes</taxon>
        <taxon>Eurotiomycetidae</taxon>
        <taxon>Eurotiales</taxon>
        <taxon>Aspergillaceae</taxon>
        <taxon>Penicillium</taxon>
    </lineage>
</organism>
<evidence type="ECO:0000259" key="6">
    <source>
        <dbReference type="PROSITE" id="PS51192"/>
    </source>
</evidence>
<dbReference type="PANTHER" id="PTHR45626:SF17">
    <property type="entry name" value="HELICASE-LIKE TRANSCRIPTION FACTOR"/>
    <property type="match status" value="1"/>
</dbReference>
<dbReference type="Pfam" id="PF00176">
    <property type="entry name" value="SNF2-rel_dom"/>
    <property type="match status" value="1"/>
</dbReference>
<feature type="region of interest" description="Disordered" evidence="5">
    <location>
        <begin position="941"/>
        <end position="985"/>
    </location>
</feature>
<dbReference type="GO" id="GO:0005634">
    <property type="term" value="C:nucleus"/>
    <property type="evidence" value="ECO:0007669"/>
    <property type="project" value="TreeGrafter"/>
</dbReference>
<evidence type="ECO:0000256" key="4">
    <source>
        <dbReference type="ARBA" id="ARBA00022840"/>
    </source>
</evidence>
<feature type="compositionally biased region" description="Basic residues" evidence="5">
    <location>
        <begin position="945"/>
        <end position="963"/>
    </location>
</feature>
<evidence type="ECO:0000256" key="5">
    <source>
        <dbReference type="SAM" id="MobiDB-lite"/>
    </source>
</evidence>
<accession>A0A9W9U432</accession>
<dbReference type="GO" id="GO:0008094">
    <property type="term" value="F:ATP-dependent activity, acting on DNA"/>
    <property type="evidence" value="ECO:0007669"/>
    <property type="project" value="TreeGrafter"/>
</dbReference>
<keyword evidence="9" id="KW-1185">Reference proteome</keyword>
<dbReference type="InterPro" id="IPR027417">
    <property type="entry name" value="P-loop_NTPase"/>
</dbReference>
<dbReference type="InterPro" id="IPR050628">
    <property type="entry name" value="SNF2_RAD54_helicase_TF"/>
</dbReference>
<dbReference type="GO" id="GO:0006281">
    <property type="term" value="P:DNA repair"/>
    <property type="evidence" value="ECO:0007669"/>
    <property type="project" value="TreeGrafter"/>
</dbReference>
<evidence type="ECO:0000256" key="3">
    <source>
        <dbReference type="ARBA" id="ARBA00022806"/>
    </source>
</evidence>
<keyword evidence="3 8" id="KW-0347">Helicase</keyword>
<evidence type="ECO:0000313" key="9">
    <source>
        <dbReference type="Proteomes" id="UP001147746"/>
    </source>
</evidence>
<feature type="compositionally biased region" description="Basic residues" evidence="5">
    <location>
        <begin position="261"/>
        <end position="271"/>
    </location>
</feature>
<dbReference type="Gene3D" id="3.40.50.10810">
    <property type="entry name" value="Tandem AAA-ATPase domain"/>
    <property type="match status" value="1"/>
</dbReference>
<keyword evidence="2" id="KW-0378">Hydrolase</keyword>
<dbReference type="SMART" id="SM00487">
    <property type="entry name" value="DEXDc"/>
    <property type="match status" value="1"/>
</dbReference>
<feature type="compositionally biased region" description="Acidic residues" evidence="5">
    <location>
        <begin position="207"/>
        <end position="216"/>
    </location>
</feature>
<sequence>MDNEIIDTAVPEAPEGHQLLPATTMENETIAEVHDAPGHGISNKAFETPANRDSVGLSETNDNITADLEVQKDEDSTHALEATKCHLSAIPDFGTENQSFLEEKPSSLDGIKASQVYPHNEGPNFGNGRQTIPDEFEALANWTYNSQLGSDLFVRRNNLSGDNPDDENVNGDINVGLHGAKLDTEKSDTSMSAALSDEDLYHSSSDEPLESDDEKEDRDLQAPLCCSTVSAEIPQQDNDSKQDTSKTRPPVKKAAVSGQRATRKRSSRQARHNILEKDINISEREMTRSKELGLRKLSGHNELTALFYQLIENDKVVGSVSAAGKKPRSAIKEAPLQRLEHLLSIGSAIQAVQKNAHQPGIPTSESLNKETALKEITTRVIEENPNFDPRDVRKDARNLITASRMFKHPPKMDGVSGWIMHGMKRNLFNHQLDGAGWMCNREKEDTIPRGGMLCDMMGLGKTHTTLSCILDDSIGNLPGQMAPTLVIIPGNARGHWHRQISLGFDTGALGSVWDWNFRVAGIYMNNINGFKQHGIVLATYDDVRRSYPLSRVPKSLLADEEKAEWWRNNFESQLGLMHKINWHRIVLDEAQAIRNKSVTSVAVRALTGERKWILTGTPLYNSKEDLQPYFSFLGVRDCELQKSFHDQFSRGYEGIVNLQRVLEPFYRRRTFESTCFCLPIVPMPGAKEEQIMVEFSNVEKVIYDEILNKQIEKLNGKSKIYVDECWLHTDISCTALPGGSSSKSMLSPEQNTCILETMIRLRQFSSHFLTAFKAVKPLIGAIESALEDETEETDDFLDRDSKELWGFIELLKSGSFPATASLETLPCTKVERKIFENRIALKRASREQARRLAAAESWDEYDSIVAKECVECLKKLTLDRPFLVTSCHLYCKECYEGLRSQNGVAELQKIVCLKCRAEIPNAVDFHPFGSLLAATGPRASGLCPGKKRKRGNAGRNSRNKSQRANRNSNRDEERDESSDSEDSSTDDWIPLIEEYHLGATWLGSKMTKVRDIIRKWLLDDKDTKIVIFTHFRASLRILEMICKEEKWLYQKISGEVDAIERDNRIQVFQNVSAYKILLSTSSTGGASIDLTAANKCIVLDGWWNMAHDEQAFCRLLRIGQDRDVEVLRIIATGTLDGQDSIDKQMHDMQKFKMTEIFEVMGAAAFQNTGAAKSFLQNMGHIIHDRMGRIKLVRRDRRLHRRAKRRTMDNLNEGDAED</sequence>
<feature type="region of interest" description="Disordered" evidence="5">
    <location>
        <begin position="180"/>
        <end position="271"/>
    </location>
</feature>
<evidence type="ECO:0000256" key="2">
    <source>
        <dbReference type="ARBA" id="ARBA00022801"/>
    </source>
</evidence>
<reference evidence="8" key="2">
    <citation type="journal article" date="2023" name="IMA Fungus">
        <title>Comparative genomic study of the Penicillium genus elucidates a diverse pangenome and 15 lateral gene transfer events.</title>
        <authorList>
            <person name="Petersen C."/>
            <person name="Sorensen T."/>
            <person name="Nielsen M.R."/>
            <person name="Sondergaard T.E."/>
            <person name="Sorensen J.L."/>
            <person name="Fitzpatrick D.A."/>
            <person name="Frisvad J.C."/>
            <person name="Nielsen K.L."/>
        </authorList>
    </citation>
    <scope>NUCLEOTIDE SEQUENCE</scope>
    <source>
        <strain evidence="8">IBT 21472</strain>
    </source>
</reference>
<name>A0A9W9U432_9EURO</name>
<dbReference type="SUPFAM" id="SSF57850">
    <property type="entry name" value="RING/U-box"/>
    <property type="match status" value="1"/>
</dbReference>
<dbReference type="InterPro" id="IPR049730">
    <property type="entry name" value="SNF2/RAD54-like_C"/>
</dbReference>
<dbReference type="Proteomes" id="UP001147746">
    <property type="component" value="Unassembled WGS sequence"/>
</dbReference>
<dbReference type="EMBL" id="JAPZBO010000005">
    <property type="protein sequence ID" value="KAJ5315666.1"/>
    <property type="molecule type" value="Genomic_DNA"/>
</dbReference>
<dbReference type="PANTHER" id="PTHR45626">
    <property type="entry name" value="TRANSCRIPTION TERMINATION FACTOR 2-RELATED"/>
    <property type="match status" value="1"/>
</dbReference>
<reference evidence="8" key="1">
    <citation type="submission" date="2022-12" db="EMBL/GenBank/DDBJ databases">
        <authorList>
            <person name="Petersen C."/>
        </authorList>
    </citation>
    <scope>NUCLEOTIDE SEQUENCE</scope>
    <source>
        <strain evidence="8">IBT 21472</strain>
    </source>
</reference>
<comment type="caution">
    <text evidence="8">The sequence shown here is derived from an EMBL/GenBank/DDBJ whole genome shotgun (WGS) entry which is preliminary data.</text>
</comment>
<dbReference type="SUPFAM" id="SSF52540">
    <property type="entry name" value="P-loop containing nucleoside triphosphate hydrolases"/>
    <property type="match status" value="2"/>
</dbReference>
<dbReference type="InterPro" id="IPR000330">
    <property type="entry name" value="SNF2_N"/>
</dbReference>
<dbReference type="GO" id="GO:0004386">
    <property type="term" value="F:helicase activity"/>
    <property type="evidence" value="ECO:0007669"/>
    <property type="project" value="UniProtKB-KW"/>
</dbReference>
<dbReference type="InterPro" id="IPR001650">
    <property type="entry name" value="Helicase_C-like"/>
</dbReference>
<dbReference type="GO" id="GO:0016787">
    <property type="term" value="F:hydrolase activity"/>
    <property type="evidence" value="ECO:0007669"/>
    <property type="project" value="UniProtKB-KW"/>
</dbReference>
<protein>
    <submittedName>
        <fullName evidence="8">SNF2 family helicase</fullName>
    </submittedName>
</protein>
<dbReference type="GO" id="GO:0005524">
    <property type="term" value="F:ATP binding"/>
    <property type="evidence" value="ECO:0007669"/>
    <property type="project" value="UniProtKB-KW"/>
</dbReference>